<feature type="transmembrane region" description="Helical" evidence="7">
    <location>
        <begin position="170"/>
        <end position="193"/>
    </location>
</feature>
<protein>
    <recommendedName>
        <fullName evidence="8">Amino acid permease/ SLC12A domain-containing protein</fullName>
    </recommendedName>
</protein>
<feature type="compositionally biased region" description="Polar residues" evidence="6">
    <location>
        <begin position="29"/>
        <end position="43"/>
    </location>
</feature>
<feature type="transmembrane region" description="Helical" evidence="7">
    <location>
        <begin position="113"/>
        <end position="133"/>
    </location>
</feature>
<feature type="transmembrane region" description="Helical" evidence="7">
    <location>
        <begin position="88"/>
        <end position="107"/>
    </location>
</feature>
<keyword evidence="3 7" id="KW-0812">Transmembrane</keyword>
<feature type="transmembrane region" description="Helical" evidence="7">
    <location>
        <begin position="425"/>
        <end position="449"/>
    </location>
</feature>
<evidence type="ECO:0000256" key="2">
    <source>
        <dbReference type="ARBA" id="ARBA00022448"/>
    </source>
</evidence>
<dbReference type="Proteomes" id="UP000760494">
    <property type="component" value="Unassembled WGS sequence"/>
</dbReference>
<evidence type="ECO:0000256" key="4">
    <source>
        <dbReference type="ARBA" id="ARBA00022989"/>
    </source>
</evidence>
<keyword evidence="4 7" id="KW-1133">Transmembrane helix</keyword>
<keyword evidence="2" id="KW-0813">Transport</keyword>
<feature type="region of interest" description="Disordered" evidence="6">
    <location>
        <begin position="1"/>
        <end position="79"/>
    </location>
</feature>
<dbReference type="Gene3D" id="1.20.1740.10">
    <property type="entry name" value="Amino acid/polyamine transporter I"/>
    <property type="match status" value="1"/>
</dbReference>
<feature type="transmembrane region" description="Helical" evidence="7">
    <location>
        <begin position="608"/>
        <end position="630"/>
    </location>
</feature>
<evidence type="ECO:0000256" key="6">
    <source>
        <dbReference type="SAM" id="MobiDB-lite"/>
    </source>
</evidence>
<keyword evidence="5 7" id="KW-0472">Membrane</keyword>
<evidence type="ECO:0000313" key="10">
    <source>
        <dbReference type="Proteomes" id="UP000760494"/>
    </source>
</evidence>
<evidence type="ECO:0000259" key="8">
    <source>
        <dbReference type="Pfam" id="PF00324"/>
    </source>
</evidence>
<gene>
    <name evidence="9" type="ORF">C2S_9027</name>
</gene>
<accession>A0A9Q9RTG6</accession>
<feature type="transmembrane region" description="Helical" evidence="7">
    <location>
        <begin position="205"/>
        <end position="226"/>
    </location>
</feature>
<feature type="transmembrane region" description="Helical" evidence="7">
    <location>
        <begin position="503"/>
        <end position="524"/>
    </location>
</feature>
<dbReference type="AlphaFoldDB" id="A0A9Q9RTG6"/>
<comment type="subcellular location">
    <subcellularLocation>
        <location evidence="1">Membrane</location>
        <topology evidence="1">Multi-pass membrane protein</topology>
    </subcellularLocation>
</comment>
<sequence length="670" mass="72488">MANVETGQQGENSMSPDGASGLGVPFATSHGTNLNGNATTGQGMTDALPDTMESRNETINRPPHQTAVDTSEDEPDPRRQVRYKLTPFQLYMITINGTLGAGLYVRSGQILELAGPIAVIIPFLVLCVLAWWVMSCITELLCLWPVPGALPLFVAKFVDPELGNVVAIAYWFTYSIGFAALVSICASTIGYWLPDMAVAGHVTCYCLLPFILGGVNSLEIGIYGLIEAVTGTIKLIMLIVVIIILVVIDCKTKMTDKLKAEWEQPTVYDEAAATSFAPAFIMAFPIATFAFTGVEIIAASIVEARWKKAPKDVRRRNTGAQGWGGHENATITTTIRSMAAVVPIIIGIAYVLGGALVAIGLSRSDPALPRLSWVENGTSTATSTIDSTSTATGTSNNDSIKSISSPFTLIAIHSDIDYLEHVFNAFILFTALTCANTNLYVASRVLFGVTSNIRASRGLLKFLSQFSETYTNGVPLLAVWVSIFFCWVPFLEIPGGFDTGSPFGWAVGILTQSGSSGCVNVGHISATMTSQSRISIHISDGRANCVIFYSLDTYKVLLQTKSLHPVRNNIYPYRSYGQPILAWVAFIGCILILILFNSAFLWNGFHLVPFLMAFIPIFAFLFVWLCLKLLNGKLPWITKLTKGQVVEAFDHLKTLRDGSLVIPNGSNTGA</sequence>
<dbReference type="GO" id="GO:0016020">
    <property type="term" value="C:membrane"/>
    <property type="evidence" value="ECO:0007669"/>
    <property type="project" value="UniProtKB-SubCell"/>
</dbReference>
<evidence type="ECO:0000256" key="3">
    <source>
        <dbReference type="ARBA" id="ARBA00022692"/>
    </source>
</evidence>
<evidence type="ECO:0000256" key="5">
    <source>
        <dbReference type="ARBA" id="ARBA00023136"/>
    </source>
</evidence>
<evidence type="ECO:0000313" key="9">
    <source>
        <dbReference type="EMBL" id="VTT73321.1"/>
    </source>
</evidence>
<feature type="domain" description="Amino acid permease/ SLC12A" evidence="8">
    <location>
        <begin position="341"/>
        <end position="596"/>
    </location>
</feature>
<comment type="caution">
    <text evidence="9">The sequence shown here is derived from an EMBL/GenBank/DDBJ whole genome shotgun (WGS) entry which is preliminary data.</text>
</comment>
<feature type="domain" description="Amino acid permease/ SLC12A" evidence="8">
    <location>
        <begin position="90"/>
        <end position="299"/>
    </location>
</feature>
<dbReference type="InterPro" id="IPR004841">
    <property type="entry name" value="AA-permease/SLC12A_dom"/>
</dbReference>
<reference evidence="9" key="1">
    <citation type="submission" date="2019-05" db="EMBL/GenBank/DDBJ databases">
        <authorList>
            <person name="Piombo E."/>
        </authorList>
    </citation>
    <scope>NUCLEOTIDE SEQUENCE</scope>
    <source>
        <strain evidence="9">C2S</strain>
    </source>
</reference>
<feature type="transmembrane region" description="Helical" evidence="7">
    <location>
        <begin position="232"/>
        <end position="250"/>
    </location>
</feature>
<organism evidence="9 10">
    <name type="scientific">Fusarium fujikuroi</name>
    <name type="common">Bakanae and foot rot disease fungus</name>
    <name type="synonym">Gibberella fujikuroi</name>
    <dbReference type="NCBI Taxonomy" id="5127"/>
    <lineage>
        <taxon>Eukaryota</taxon>
        <taxon>Fungi</taxon>
        <taxon>Dikarya</taxon>
        <taxon>Ascomycota</taxon>
        <taxon>Pezizomycotina</taxon>
        <taxon>Sordariomycetes</taxon>
        <taxon>Hypocreomycetidae</taxon>
        <taxon>Hypocreales</taxon>
        <taxon>Nectriaceae</taxon>
        <taxon>Fusarium</taxon>
        <taxon>Fusarium fujikuroi species complex</taxon>
    </lineage>
</organism>
<feature type="transmembrane region" description="Helical" evidence="7">
    <location>
        <begin position="340"/>
        <end position="361"/>
    </location>
</feature>
<dbReference type="PANTHER" id="PTHR43495:SF5">
    <property type="entry name" value="GAMMA-AMINOBUTYRIC ACID PERMEASE"/>
    <property type="match status" value="1"/>
</dbReference>
<feature type="transmembrane region" description="Helical" evidence="7">
    <location>
        <begin position="580"/>
        <end position="602"/>
    </location>
</feature>
<dbReference type="GO" id="GO:0055085">
    <property type="term" value="P:transmembrane transport"/>
    <property type="evidence" value="ECO:0007669"/>
    <property type="project" value="InterPro"/>
</dbReference>
<evidence type="ECO:0000256" key="7">
    <source>
        <dbReference type="SAM" id="Phobius"/>
    </source>
</evidence>
<dbReference type="PANTHER" id="PTHR43495">
    <property type="entry name" value="GABA PERMEASE"/>
    <property type="match status" value="1"/>
</dbReference>
<name>A0A9Q9RTG6_FUSFU</name>
<dbReference type="EMBL" id="CABFJX010000368">
    <property type="protein sequence ID" value="VTT73321.1"/>
    <property type="molecule type" value="Genomic_DNA"/>
</dbReference>
<proteinExistence type="predicted"/>
<feature type="compositionally biased region" description="Polar residues" evidence="6">
    <location>
        <begin position="1"/>
        <end position="15"/>
    </location>
</feature>
<feature type="transmembrane region" description="Helical" evidence="7">
    <location>
        <begin position="470"/>
        <end position="491"/>
    </location>
</feature>
<dbReference type="Pfam" id="PF00324">
    <property type="entry name" value="AA_permease"/>
    <property type="match status" value="2"/>
</dbReference>
<evidence type="ECO:0000256" key="1">
    <source>
        <dbReference type="ARBA" id="ARBA00004141"/>
    </source>
</evidence>